<keyword evidence="3" id="KW-0804">Transcription</keyword>
<dbReference type="Gene3D" id="1.10.357.10">
    <property type="entry name" value="Tetracycline Repressor, domain 2"/>
    <property type="match status" value="1"/>
</dbReference>
<keyword evidence="1" id="KW-0805">Transcription regulation</keyword>
<dbReference type="PANTHER" id="PTHR30055">
    <property type="entry name" value="HTH-TYPE TRANSCRIPTIONAL REGULATOR RUTR"/>
    <property type="match status" value="1"/>
</dbReference>
<dbReference type="InterPro" id="IPR036271">
    <property type="entry name" value="Tet_transcr_reg_TetR-rel_C_sf"/>
</dbReference>
<dbReference type="InterPro" id="IPR050109">
    <property type="entry name" value="HTH-type_TetR-like_transc_reg"/>
</dbReference>
<dbReference type="InterPro" id="IPR001647">
    <property type="entry name" value="HTH_TetR"/>
</dbReference>
<proteinExistence type="predicted"/>
<dbReference type="Gene3D" id="1.10.10.60">
    <property type="entry name" value="Homeodomain-like"/>
    <property type="match status" value="1"/>
</dbReference>
<dbReference type="PANTHER" id="PTHR30055:SF148">
    <property type="entry name" value="TETR-FAMILY TRANSCRIPTIONAL REGULATOR"/>
    <property type="match status" value="1"/>
</dbReference>
<feature type="domain" description="HTH tetR-type" evidence="5">
    <location>
        <begin position="19"/>
        <end position="79"/>
    </location>
</feature>
<dbReference type="Pfam" id="PF00440">
    <property type="entry name" value="TetR_N"/>
    <property type="match status" value="1"/>
</dbReference>
<dbReference type="EMBL" id="BAAANY010000042">
    <property type="protein sequence ID" value="GAA1717177.1"/>
    <property type="molecule type" value="Genomic_DNA"/>
</dbReference>
<feature type="DNA-binding region" description="H-T-H motif" evidence="4">
    <location>
        <begin position="42"/>
        <end position="61"/>
    </location>
</feature>
<evidence type="ECO:0000313" key="6">
    <source>
        <dbReference type="EMBL" id="GAA1717177.1"/>
    </source>
</evidence>
<comment type="caution">
    <text evidence="6">The sequence shown here is derived from an EMBL/GenBank/DDBJ whole genome shotgun (WGS) entry which is preliminary data.</text>
</comment>
<gene>
    <name evidence="6" type="ORF">GCM10009765_77120</name>
</gene>
<evidence type="ECO:0000313" key="7">
    <source>
        <dbReference type="Proteomes" id="UP001500618"/>
    </source>
</evidence>
<name>A0ABP4V5Y9_9ACTN</name>
<dbReference type="SUPFAM" id="SSF46689">
    <property type="entry name" value="Homeodomain-like"/>
    <property type="match status" value="1"/>
</dbReference>
<accession>A0ABP4V5Y9</accession>
<dbReference type="InterPro" id="IPR011075">
    <property type="entry name" value="TetR_C"/>
</dbReference>
<dbReference type="Pfam" id="PF16859">
    <property type="entry name" value="TetR_C_11"/>
    <property type="match status" value="1"/>
</dbReference>
<dbReference type="PROSITE" id="PS50977">
    <property type="entry name" value="HTH_TETR_2"/>
    <property type="match status" value="1"/>
</dbReference>
<keyword evidence="2 4" id="KW-0238">DNA-binding</keyword>
<dbReference type="Proteomes" id="UP001500618">
    <property type="component" value="Unassembled WGS sequence"/>
</dbReference>
<dbReference type="SUPFAM" id="SSF48498">
    <property type="entry name" value="Tetracyclin repressor-like, C-terminal domain"/>
    <property type="match status" value="1"/>
</dbReference>
<protein>
    <submittedName>
        <fullName evidence="6">TetR/AcrR family transcriptional regulator</fullName>
    </submittedName>
</protein>
<evidence type="ECO:0000256" key="1">
    <source>
        <dbReference type="ARBA" id="ARBA00023015"/>
    </source>
</evidence>
<evidence type="ECO:0000259" key="5">
    <source>
        <dbReference type="PROSITE" id="PS50977"/>
    </source>
</evidence>
<sequence length="195" mass="20771">MIDDQQAGARPHTGRRRNDATRAAILSAVLDLAAESGSAGFTMDELAIRAGVSKRTIYRWWSSRSAVLAEALANRAVTVVVQRDTGVLAEDLRAFVRTTYEAAGAAPVAAALKLIMAEGLGGGPAETVLRAFVHGRRAALLAVLDLGRQHGELPETYDPELVADAVFGILWYRVLIGHHPLTADVADQVVALILP</sequence>
<organism evidence="6 7">
    <name type="scientific">Fodinicola feengrottensis</name>
    <dbReference type="NCBI Taxonomy" id="435914"/>
    <lineage>
        <taxon>Bacteria</taxon>
        <taxon>Bacillati</taxon>
        <taxon>Actinomycetota</taxon>
        <taxon>Actinomycetes</taxon>
        <taxon>Mycobacteriales</taxon>
        <taxon>Fodinicola</taxon>
    </lineage>
</organism>
<evidence type="ECO:0000256" key="3">
    <source>
        <dbReference type="ARBA" id="ARBA00023163"/>
    </source>
</evidence>
<reference evidence="7" key="1">
    <citation type="journal article" date="2019" name="Int. J. Syst. Evol. Microbiol.">
        <title>The Global Catalogue of Microorganisms (GCM) 10K type strain sequencing project: providing services to taxonomists for standard genome sequencing and annotation.</title>
        <authorList>
            <consortium name="The Broad Institute Genomics Platform"/>
            <consortium name="The Broad Institute Genome Sequencing Center for Infectious Disease"/>
            <person name="Wu L."/>
            <person name="Ma J."/>
        </authorList>
    </citation>
    <scope>NUCLEOTIDE SEQUENCE [LARGE SCALE GENOMIC DNA]</scope>
    <source>
        <strain evidence="7">JCM 14718</strain>
    </source>
</reference>
<dbReference type="InterPro" id="IPR009057">
    <property type="entry name" value="Homeodomain-like_sf"/>
</dbReference>
<evidence type="ECO:0000256" key="4">
    <source>
        <dbReference type="PROSITE-ProRule" id="PRU00335"/>
    </source>
</evidence>
<dbReference type="PRINTS" id="PR00455">
    <property type="entry name" value="HTHTETR"/>
</dbReference>
<evidence type="ECO:0000256" key="2">
    <source>
        <dbReference type="ARBA" id="ARBA00023125"/>
    </source>
</evidence>
<keyword evidence="7" id="KW-1185">Reference proteome</keyword>